<dbReference type="GeneID" id="77925271"/>
<evidence type="ECO:0000313" key="1">
    <source>
        <dbReference type="EMBL" id="QGF20993.1"/>
    </source>
</evidence>
<organism evidence="1 2">
    <name type="scientific">Vibrio phage Seahorse</name>
    <dbReference type="NCBI Taxonomy" id="2662136"/>
    <lineage>
        <taxon>Viruses</taxon>
        <taxon>Duplodnaviria</taxon>
        <taxon>Heunggongvirae</taxon>
        <taxon>Uroviricota</taxon>
        <taxon>Caudoviricetes</taxon>
        <taxon>Seahorsevirus</taxon>
        <taxon>Seahorsevirus seahorse</taxon>
    </lineage>
</organism>
<dbReference type="KEGG" id="vg:77925271"/>
<evidence type="ECO:0000313" key="2">
    <source>
        <dbReference type="Proteomes" id="UP000500903"/>
    </source>
</evidence>
<protein>
    <submittedName>
        <fullName evidence="1">Uncharacterized protein</fullName>
    </submittedName>
</protein>
<sequence>MATKGDISGLDTLQFGGIPKIPMLQGLTKAKRSGVRQSNAQGGLTRQRKKFYGNPWVADATFMLKTLAEIDYFTMFGERNEGKKFICYMRADRPIIEPYVVQVISEWPDTLIARKSARSTVTMEIYPVRDPCLDEFIFPMYECAGNDLYCILDGIIDIAKGAPLA</sequence>
<dbReference type="Proteomes" id="UP000500903">
    <property type="component" value="Segment"/>
</dbReference>
<keyword evidence="2" id="KW-1185">Reference proteome</keyword>
<proteinExistence type="predicted"/>
<reference evidence="1 2" key="1">
    <citation type="journal article" date="2020" name="Sci. Rep.">
        <title>A novel vibriophage exhibits inhibitory activity against host protein synthesis machinery.</title>
        <authorList>
            <person name="Thammatinna K."/>
            <person name="Egan M.E."/>
            <person name="Htoo H.H."/>
            <person name="Khanna K."/>
            <person name="Sugie J."/>
            <person name="Nideffer J.F."/>
            <person name="Villa E."/>
            <person name="Tassanakajon A."/>
            <person name="Pogliano J."/>
            <person name="Nonejuie P."/>
            <person name="Chaikeeratisak V."/>
        </authorList>
    </citation>
    <scope>NUCLEOTIDE SEQUENCE [LARGE SCALE GENOMIC DNA]</scope>
</reference>
<dbReference type="RefSeq" id="YP_010649711.1">
    <property type="nucleotide sequence ID" value="NC_070772.1"/>
</dbReference>
<name>A0A6B7SGD1_9CAUD</name>
<accession>A0A6B7SGD1</accession>
<dbReference type="EMBL" id="MN512538">
    <property type="protein sequence ID" value="QGF20993.1"/>
    <property type="molecule type" value="Genomic_DNA"/>
</dbReference>